<dbReference type="RefSeq" id="WP_386281889.1">
    <property type="nucleotide sequence ID" value="NZ_JBHSWA010000001.1"/>
</dbReference>
<keyword evidence="2" id="KW-1185">Reference proteome</keyword>
<proteinExistence type="predicted"/>
<evidence type="ECO:0000313" key="1">
    <source>
        <dbReference type="EMBL" id="MFC6641915.1"/>
    </source>
</evidence>
<organism evidence="1 2">
    <name type="scientific">Sulfitobacter profundi</name>
    <dbReference type="NCBI Taxonomy" id="2679961"/>
    <lineage>
        <taxon>Bacteria</taxon>
        <taxon>Pseudomonadati</taxon>
        <taxon>Pseudomonadota</taxon>
        <taxon>Alphaproteobacteria</taxon>
        <taxon>Rhodobacterales</taxon>
        <taxon>Roseobacteraceae</taxon>
        <taxon>Sulfitobacter</taxon>
    </lineage>
</organism>
<sequence>MGDWITEQGAAQIMDYHAQNDSLLFVWDDSTATGSEPPLSILPDPDQPNQTLVLLDDIIVARVAGDSVALEDIALIPLSAALALVPAA</sequence>
<protein>
    <submittedName>
        <fullName evidence="1">Uncharacterized protein</fullName>
    </submittedName>
</protein>
<accession>A0ABW1Z0S9</accession>
<evidence type="ECO:0000313" key="2">
    <source>
        <dbReference type="Proteomes" id="UP001596403"/>
    </source>
</evidence>
<dbReference type="Proteomes" id="UP001596403">
    <property type="component" value="Unassembled WGS sequence"/>
</dbReference>
<comment type="caution">
    <text evidence="1">The sequence shown here is derived from an EMBL/GenBank/DDBJ whole genome shotgun (WGS) entry which is preliminary data.</text>
</comment>
<reference evidence="2" key="1">
    <citation type="journal article" date="2019" name="Int. J. Syst. Evol. Microbiol.">
        <title>The Global Catalogue of Microorganisms (GCM) 10K type strain sequencing project: providing services to taxonomists for standard genome sequencing and annotation.</title>
        <authorList>
            <consortium name="The Broad Institute Genomics Platform"/>
            <consortium name="The Broad Institute Genome Sequencing Center for Infectious Disease"/>
            <person name="Wu L."/>
            <person name="Ma J."/>
        </authorList>
    </citation>
    <scope>NUCLEOTIDE SEQUENCE [LARGE SCALE GENOMIC DNA]</scope>
    <source>
        <strain evidence="2">NBRC 111368</strain>
    </source>
</reference>
<gene>
    <name evidence="1" type="ORF">ACFQAU_09550</name>
</gene>
<name>A0ABW1Z0S9_9RHOB</name>
<dbReference type="EMBL" id="JBHSWA010000001">
    <property type="protein sequence ID" value="MFC6641915.1"/>
    <property type="molecule type" value="Genomic_DNA"/>
</dbReference>